<protein>
    <submittedName>
        <fullName evidence="1">Uncharacterized protein</fullName>
    </submittedName>
</protein>
<comment type="caution">
    <text evidence="1">The sequence shown here is derived from an EMBL/GenBank/DDBJ whole genome shotgun (WGS) entry which is preliminary data.</text>
</comment>
<feature type="non-terminal residue" evidence="1">
    <location>
        <position position="88"/>
    </location>
</feature>
<accession>A0ABQ8JAD2</accession>
<name>A0ABQ8JAD2_DERPT</name>
<organism evidence="1 2">
    <name type="scientific">Dermatophagoides pteronyssinus</name>
    <name type="common">European house dust mite</name>
    <dbReference type="NCBI Taxonomy" id="6956"/>
    <lineage>
        <taxon>Eukaryota</taxon>
        <taxon>Metazoa</taxon>
        <taxon>Ecdysozoa</taxon>
        <taxon>Arthropoda</taxon>
        <taxon>Chelicerata</taxon>
        <taxon>Arachnida</taxon>
        <taxon>Acari</taxon>
        <taxon>Acariformes</taxon>
        <taxon>Sarcoptiformes</taxon>
        <taxon>Astigmata</taxon>
        <taxon>Psoroptidia</taxon>
        <taxon>Analgoidea</taxon>
        <taxon>Pyroglyphidae</taxon>
        <taxon>Dermatophagoidinae</taxon>
        <taxon>Dermatophagoides</taxon>
    </lineage>
</organism>
<keyword evidence="2" id="KW-1185">Reference proteome</keyword>
<dbReference type="Proteomes" id="UP000887458">
    <property type="component" value="Unassembled WGS sequence"/>
</dbReference>
<reference evidence="1 2" key="1">
    <citation type="journal article" date="2018" name="J. Allergy Clin. Immunol.">
        <title>High-quality assembly of Dermatophagoides pteronyssinus genome and transcriptome reveals a wide range of novel allergens.</title>
        <authorList>
            <person name="Liu X.Y."/>
            <person name="Yang K.Y."/>
            <person name="Wang M.Q."/>
            <person name="Kwok J.S."/>
            <person name="Zeng X."/>
            <person name="Yang Z."/>
            <person name="Xiao X.J."/>
            <person name="Lau C.P."/>
            <person name="Li Y."/>
            <person name="Huang Z.M."/>
            <person name="Ba J.G."/>
            <person name="Yim A.K."/>
            <person name="Ouyang C.Y."/>
            <person name="Ngai S.M."/>
            <person name="Chan T.F."/>
            <person name="Leung E.L."/>
            <person name="Liu L."/>
            <person name="Liu Z.G."/>
            <person name="Tsui S.K."/>
        </authorList>
    </citation>
    <scope>NUCLEOTIDE SEQUENCE [LARGE SCALE GENOMIC DNA]</scope>
    <source>
        <strain evidence="1">Derp</strain>
    </source>
</reference>
<evidence type="ECO:0000313" key="2">
    <source>
        <dbReference type="Proteomes" id="UP000887458"/>
    </source>
</evidence>
<sequence length="88" mass="9921">MTDIINTGSISNKISDWLLWLSLYTKHHPEIRSPPPIGYDGYRRVEVEKGRYSSCFGGVTTILQITTLLRPGNDLKIEISEIRTGTSI</sequence>
<dbReference type="EMBL" id="NJHN03000058">
    <property type="protein sequence ID" value="KAH9419566.1"/>
    <property type="molecule type" value="Genomic_DNA"/>
</dbReference>
<proteinExistence type="predicted"/>
<gene>
    <name evidence="1" type="ORF">DERP_009623</name>
</gene>
<reference evidence="1 2" key="2">
    <citation type="journal article" date="2022" name="Mol. Biol. Evol.">
        <title>Comparative Genomics Reveals Insights into the Divergent Evolution of Astigmatic Mites and Household Pest Adaptations.</title>
        <authorList>
            <person name="Xiong Q."/>
            <person name="Wan A.T."/>
            <person name="Liu X."/>
            <person name="Fung C.S."/>
            <person name="Xiao X."/>
            <person name="Malainual N."/>
            <person name="Hou J."/>
            <person name="Wang L."/>
            <person name="Wang M."/>
            <person name="Yang K.Y."/>
            <person name="Cui Y."/>
            <person name="Leung E.L."/>
            <person name="Nong W."/>
            <person name="Shin S.K."/>
            <person name="Au S.W."/>
            <person name="Jeong K.Y."/>
            <person name="Chew F.T."/>
            <person name="Hui J.H."/>
            <person name="Leung T.F."/>
            <person name="Tungtrongchitr A."/>
            <person name="Zhong N."/>
            <person name="Liu Z."/>
            <person name="Tsui S.K."/>
        </authorList>
    </citation>
    <scope>NUCLEOTIDE SEQUENCE [LARGE SCALE GENOMIC DNA]</scope>
    <source>
        <strain evidence="1">Derp</strain>
    </source>
</reference>
<evidence type="ECO:0000313" key="1">
    <source>
        <dbReference type="EMBL" id="KAH9419566.1"/>
    </source>
</evidence>